<accession>A0A426VBL3</accession>
<dbReference type="Pfam" id="PF10096">
    <property type="entry name" value="DUF2334"/>
    <property type="match status" value="1"/>
</dbReference>
<dbReference type="InterPro" id="IPR011330">
    <property type="entry name" value="Glyco_hydro/deAcase_b/a-brl"/>
</dbReference>
<gene>
    <name evidence="1" type="ORF">EIP75_10665</name>
</gene>
<dbReference type="Proteomes" id="UP000269265">
    <property type="component" value="Unassembled WGS sequence"/>
</dbReference>
<comment type="caution">
    <text evidence="1">The sequence shown here is derived from an EMBL/GenBank/DDBJ whole genome shotgun (WGS) entry which is preliminary data.</text>
</comment>
<keyword evidence="2" id="KW-1185">Reference proteome</keyword>
<reference evidence="1 2" key="1">
    <citation type="submission" date="2018-12" db="EMBL/GenBank/DDBJ databases">
        <title>The whole draft genome of Aquabacterium sp. SJQ9.</title>
        <authorList>
            <person name="Sun L."/>
            <person name="Gao X."/>
            <person name="Chen W."/>
            <person name="Huang K."/>
        </authorList>
    </citation>
    <scope>NUCLEOTIDE SEQUENCE [LARGE SCALE GENOMIC DNA]</scope>
    <source>
        <strain evidence="1 2">SJQ9</strain>
    </source>
</reference>
<organism evidence="1 2">
    <name type="scientific">Aquabacterium soli</name>
    <dbReference type="NCBI Taxonomy" id="2493092"/>
    <lineage>
        <taxon>Bacteria</taxon>
        <taxon>Pseudomonadati</taxon>
        <taxon>Pseudomonadota</taxon>
        <taxon>Betaproteobacteria</taxon>
        <taxon>Burkholderiales</taxon>
        <taxon>Aquabacterium</taxon>
    </lineage>
</organism>
<dbReference type="OrthoDB" id="9792651at2"/>
<dbReference type="SUPFAM" id="SSF88713">
    <property type="entry name" value="Glycoside hydrolase/deacetylase"/>
    <property type="match status" value="1"/>
</dbReference>
<proteinExistence type="predicted"/>
<dbReference type="Gene3D" id="3.20.20.370">
    <property type="entry name" value="Glycoside hydrolase/deacetylase"/>
    <property type="match status" value="1"/>
</dbReference>
<dbReference type="EMBL" id="RSED01000007">
    <property type="protein sequence ID" value="RRS04347.1"/>
    <property type="molecule type" value="Genomic_DNA"/>
</dbReference>
<dbReference type="AlphaFoldDB" id="A0A426VBL3"/>
<name>A0A426VBL3_9BURK</name>
<evidence type="ECO:0000313" key="2">
    <source>
        <dbReference type="Proteomes" id="UP000269265"/>
    </source>
</evidence>
<dbReference type="GO" id="GO:0005975">
    <property type="term" value="P:carbohydrate metabolic process"/>
    <property type="evidence" value="ECO:0007669"/>
    <property type="project" value="InterPro"/>
</dbReference>
<evidence type="ECO:0000313" key="1">
    <source>
        <dbReference type="EMBL" id="RRS04347.1"/>
    </source>
</evidence>
<sequence length="255" mass="28941">MSARYILRFDDVAPGMAWSRFLPLKQFIEEQGVRCLLGVVPCCRDASLFVEPERADFFDLVRLWQSFGDTVAQHGAFHVYETAQAGVLGINSRSEFSGLSLEQQLRKLGEGKAILQREQVWQPYFMPPSHSFDRDTVRALKSTGFVAITDGMGFFPYALDDFRLVPQLLSRPLAFPFGVITICVHVNAMSDHEVERLRRFVTKHRSSFVSFKEIVQEPINDGPSQAFLRWITSHALKAVRAGRRVMSKDVLGQVD</sequence>
<dbReference type="InterPro" id="IPR018763">
    <property type="entry name" value="DUF2334"/>
</dbReference>
<protein>
    <submittedName>
        <fullName evidence="1">DUF2334 domain-containing protein</fullName>
    </submittedName>
</protein>
<dbReference type="RefSeq" id="WP_125243255.1">
    <property type="nucleotide sequence ID" value="NZ_RSED01000007.1"/>
</dbReference>